<organism evidence="2 3">
    <name type="scientific">Xylanimonas oleitrophica</name>
    <dbReference type="NCBI Taxonomy" id="2607479"/>
    <lineage>
        <taxon>Bacteria</taxon>
        <taxon>Bacillati</taxon>
        <taxon>Actinomycetota</taxon>
        <taxon>Actinomycetes</taxon>
        <taxon>Micrococcales</taxon>
        <taxon>Promicromonosporaceae</taxon>
        <taxon>Xylanimonas</taxon>
    </lineage>
</organism>
<dbReference type="Proteomes" id="UP000248783">
    <property type="component" value="Unassembled WGS sequence"/>
</dbReference>
<gene>
    <name evidence="2" type="ORF">DNL40_14370</name>
</gene>
<dbReference type="Pfam" id="PF08906">
    <property type="entry name" value="T6SS_Tdi1_C"/>
    <property type="match status" value="1"/>
</dbReference>
<name>A0A2W5WVG3_9MICO</name>
<keyword evidence="3" id="KW-1185">Reference proteome</keyword>
<sequence length="212" mass="23153">MFEHFRAQYATLRDAASATGASWRDERFAGVEGYAEFMAEFAGASFGGGLYRVHEARSGPQGLALVVEAFPELATRVLPFGYDWLGRQLALDTGRVDAGQPQVILLEPGTGEALEIPLSFVTFHDQELIEYADAALAAEHFQAWSAGNSGVLPLQRGQCVGYRVPLFLGGQDTVENLEVVDLDVYWSICGQLRQSVRDLPPGSLVDEVTRDQ</sequence>
<reference evidence="2 3" key="1">
    <citation type="submission" date="2018-06" db="EMBL/GenBank/DDBJ databases">
        <title>Whole genome sequencing of a novel hydrocarbon degrading bacterial strain, PW21 isolated from oil contaminated produced water sample.</title>
        <authorList>
            <person name="Nagkirti P."/>
            <person name="Shaikh A."/>
            <person name="Gowdaman V."/>
            <person name="Engineer A.E."/>
            <person name="Dagar S."/>
            <person name="Dhakephalkar P.K."/>
        </authorList>
    </citation>
    <scope>NUCLEOTIDE SEQUENCE [LARGE SCALE GENOMIC DNA]</scope>
    <source>
        <strain evidence="2 3">PW21</strain>
    </source>
</reference>
<evidence type="ECO:0000313" key="2">
    <source>
        <dbReference type="EMBL" id="PZR51805.1"/>
    </source>
</evidence>
<feature type="domain" description="T6SS immunity protein Tdi1 C-terminal" evidence="1">
    <location>
        <begin position="152"/>
        <end position="192"/>
    </location>
</feature>
<dbReference type="AlphaFoldDB" id="A0A2W5WVG3"/>
<dbReference type="RefSeq" id="WP_111251957.1">
    <property type="nucleotide sequence ID" value="NZ_QKWH01000015.1"/>
</dbReference>
<dbReference type="EMBL" id="QKWH01000015">
    <property type="protein sequence ID" value="PZR51805.1"/>
    <property type="molecule type" value="Genomic_DNA"/>
</dbReference>
<comment type="caution">
    <text evidence="2">The sequence shown here is derived from an EMBL/GenBank/DDBJ whole genome shotgun (WGS) entry which is preliminary data.</text>
</comment>
<evidence type="ECO:0000259" key="1">
    <source>
        <dbReference type="Pfam" id="PF08906"/>
    </source>
</evidence>
<evidence type="ECO:0000313" key="3">
    <source>
        <dbReference type="Proteomes" id="UP000248783"/>
    </source>
</evidence>
<accession>A0A2W5WVG3</accession>
<dbReference type="InterPro" id="IPR015002">
    <property type="entry name" value="T6SS_Tdi1_C"/>
</dbReference>
<protein>
    <submittedName>
        <fullName evidence="2">DUF1851 domain-containing protein</fullName>
    </submittedName>
</protein>
<proteinExistence type="predicted"/>